<proteinExistence type="predicted"/>
<evidence type="ECO:0000313" key="6">
    <source>
        <dbReference type="EMBL" id="KAG8385839.1"/>
    </source>
</evidence>
<dbReference type="SMART" id="SM00043">
    <property type="entry name" value="CY"/>
    <property type="match status" value="1"/>
</dbReference>
<dbReference type="GO" id="GO:0004869">
    <property type="term" value="F:cysteine-type endopeptidase inhibitor activity"/>
    <property type="evidence" value="ECO:0007669"/>
    <property type="project" value="UniProtKB-KW"/>
</dbReference>
<organism evidence="6 7">
    <name type="scientific">Buddleja alternifolia</name>
    <dbReference type="NCBI Taxonomy" id="168488"/>
    <lineage>
        <taxon>Eukaryota</taxon>
        <taxon>Viridiplantae</taxon>
        <taxon>Streptophyta</taxon>
        <taxon>Embryophyta</taxon>
        <taxon>Tracheophyta</taxon>
        <taxon>Spermatophyta</taxon>
        <taxon>Magnoliopsida</taxon>
        <taxon>eudicotyledons</taxon>
        <taxon>Gunneridae</taxon>
        <taxon>Pentapetalae</taxon>
        <taxon>asterids</taxon>
        <taxon>lamiids</taxon>
        <taxon>Lamiales</taxon>
        <taxon>Scrophulariaceae</taxon>
        <taxon>Buddlejeae</taxon>
        <taxon>Buddleja</taxon>
    </lineage>
</organism>
<dbReference type="InterPro" id="IPR046350">
    <property type="entry name" value="Cystatin_sf"/>
</dbReference>
<feature type="chain" id="PRO_5043406331" description="Cystatin domain-containing protein" evidence="4">
    <location>
        <begin position="27"/>
        <end position="161"/>
    </location>
</feature>
<evidence type="ECO:0000259" key="5">
    <source>
        <dbReference type="SMART" id="SM00043"/>
    </source>
</evidence>
<dbReference type="Proteomes" id="UP000826271">
    <property type="component" value="Unassembled WGS sequence"/>
</dbReference>
<keyword evidence="2" id="KW-0789">Thiol protease inhibitor</keyword>
<keyword evidence="1" id="KW-0646">Protease inhibitor</keyword>
<comment type="caution">
    <text evidence="6">The sequence shown here is derived from an EMBL/GenBank/DDBJ whole genome shotgun (WGS) entry which is preliminary data.</text>
</comment>
<feature type="signal peptide" evidence="4">
    <location>
        <begin position="1"/>
        <end position="26"/>
    </location>
</feature>
<gene>
    <name evidence="6" type="ORF">BUALT_Bualt03G0086900</name>
</gene>
<name>A0AAV6XTC5_9LAMI</name>
<dbReference type="EMBL" id="WHWC01000003">
    <property type="protein sequence ID" value="KAG8385839.1"/>
    <property type="molecule type" value="Genomic_DNA"/>
</dbReference>
<dbReference type="Gene3D" id="3.10.450.10">
    <property type="match status" value="1"/>
</dbReference>
<dbReference type="SUPFAM" id="SSF54403">
    <property type="entry name" value="Cystatin/monellin"/>
    <property type="match status" value="1"/>
</dbReference>
<dbReference type="PROSITE" id="PS51257">
    <property type="entry name" value="PROKAR_LIPOPROTEIN"/>
    <property type="match status" value="1"/>
</dbReference>
<accession>A0AAV6XTC5</accession>
<evidence type="ECO:0000313" key="7">
    <source>
        <dbReference type="Proteomes" id="UP000826271"/>
    </source>
</evidence>
<dbReference type="CDD" id="cd00042">
    <property type="entry name" value="CY"/>
    <property type="match status" value="1"/>
</dbReference>
<dbReference type="PANTHER" id="PTHR47364">
    <property type="entry name" value="CYSTEINE PROTEINASE INHIBITOR 5"/>
    <property type="match status" value="1"/>
</dbReference>
<evidence type="ECO:0000256" key="1">
    <source>
        <dbReference type="ARBA" id="ARBA00022690"/>
    </source>
</evidence>
<evidence type="ECO:0000256" key="2">
    <source>
        <dbReference type="ARBA" id="ARBA00022704"/>
    </source>
</evidence>
<keyword evidence="4" id="KW-0732">Signal</keyword>
<evidence type="ECO:0000256" key="4">
    <source>
        <dbReference type="SAM" id="SignalP"/>
    </source>
</evidence>
<reference evidence="6" key="1">
    <citation type="submission" date="2019-10" db="EMBL/GenBank/DDBJ databases">
        <authorList>
            <person name="Zhang R."/>
            <person name="Pan Y."/>
            <person name="Wang J."/>
            <person name="Ma R."/>
            <person name="Yu S."/>
        </authorList>
    </citation>
    <scope>NUCLEOTIDE SEQUENCE</scope>
    <source>
        <strain evidence="6">LA-IB0</strain>
        <tissue evidence="6">Leaf</tissue>
    </source>
</reference>
<feature type="region of interest" description="Disordered" evidence="3">
    <location>
        <begin position="133"/>
        <end position="161"/>
    </location>
</feature>
<dbReference type="Pfam" id="PF16845">
    <property type="entry name" value="SQAPI"/>
    <property type="match status" value="1"/>
</dbReference>
<feature type="compositionally biased region" description="Basic and acidic residues" evidence="3">
    <location>
        <begin position="133"/>
        <end position="150"/>
    </location>
</feature>
<dbReference type="AlphaFoldDB" id="A0AAV6XTC5"/>
<sequence length="161" mass="17653">MAALKSRSLLLVLLSVLVFSFSSCEASHFLGGWDPIHKLNDPLVVEIAKFAVAEHNKQAKAALEFVTVVKGETELVAGLNYKLIISAKDGGAAAPAAAALTKNYEAVVYDVPWGKERELTSFKEIKLLLAKEGEDEGQRRPRRGNDDEERKRRHAVANQAI</sequence>
<protein>
    <recommendedName>
        <fullName evidence="5">Cystatin domain-containing protein</fullName>
    </recommendedName>
</protein>
<dbReference type="PANTHER" id="PTHR47364:SF2">
    <property type="entry name" value="CYSTEINE PROTEINASE INHIBITOR 5"/>
    <property type="match status" value="1"/>
</dbReference>
<dbReference type="InterPro" id="IPR000010">
    <property type="entry name" value="Cystatin_dom"/>
</dbReference>
<keyword evidence="7" id="KW-1185">Reference proteome</keyword>
<feature type="domain" description="Cystatin" evidence="5">
    <location>
        <begin position="28"/>
        <end position="125"/>
    </location>
</feature>
<evidence type="ECO:0000256" key="3">
    <source>
        <dbReference type="SAM" id="MobiDB-lite"/>
    </source>
</evidence>